<feature type="non-terminal residue" evidence="1">
    <location>
        <position position="212"/>
    </location>
</feature>
<accession>A0A2U2D033</accession>
<name>A0A2U2D033_9PSED</name>
<dbReference type="EMBL" id="QFAW01000087">
    <property type="protein sequence ID" value="PWE38408.1"/>
    <property type="molecule type" value="Genomic_DNA"/>
</dbReference>
<dbReference type="AlphaFoldDB" id="A0A2U2D033"/>
<dbReference type="SUPFAM" id="SSF81901">
    <property type="entry name" value="HCP-like"/>
    <property type="match status" value="2"/>
</dbReference>
<protein>
    <submittedName>
        <fullName evidence="1">Sel1 repeat family protein</fullName>
    </submittedName>
</protein>
<dbReference type="Gene3D" id="1.25.40.10">
    <property type="entry name" value="Tetratricopeptide repeat domain"/>
    <property type="match status" value="2"/>
</dbReference>
<comment type="caution">
    <text evidence="1">The sequence shown here is derived from an EMBL/GenBank/DDBJ whole genome shotgun (WGS) entry which is preliminary data.</text>
</comment>
<evidence type="ECO:0000313" key="1">
    <source>
        <dbReference type="EMBL" id="PWE38408.1"/>
    </source>
</evidence>
<evidence type="ECO:0000313" key="2">
    <source>
        <dbReference type="Proteomes" id="UP000245056"/>
    </source>
</evidence>
<dbReference type="InterPro" id="IPR011990">
    <property type="entry name" value="TPR-like_helical_dom_sf"/>
</dbReference>
<organism evidence="1 2">
    <name type="scientific">Pseudomonas prosekii</name>
    <dbReference type="NCBI Taxonomy" id="1148509"/>
    <lineage>
        <taxon>Bacteria</taxon>
        <taxon>Pseudomonadati</taxon>
        <taxon>Pseudomonadota</taxon>
        <taxon>Gammaproteobacteria</taxon>
        <taxon>Pseudomonadales</taxon>
        <taxon>Pseudomonadaceae</taxon>
        <taxon>Pseudomonas</taxon>
    </lineage>
</organism>
<reference evidence="1 2" key="1">
    <citation type="submission" date="2018-05" db="EMBL/GenBank/DDBJ databases">
        <title>Genome sequences of two Antarctic strains of Pseudomonas prosekii: insights into adaptation to extreme conditions.</title>
        <authorList>
            <person name="Snopkova K."/>
            <person name="Dufkova K."/>
            <person name="Cejkova D."/>
            <person name="Sedlacek I."/>
            <person name="Smajs D."/>
        </authorList>
    </citation>
    <scope>NUCLEOTIDE SEQUENCE [LARGE SCALE GENOMIC DNA]</scope>
    <source>
        <strain evidence="1 2">P2673</strain>
    </source>
</reference>
<dbReference type="Proteomes" id="UP000245056">
    <property type="component" value="Unassembled WGS sequence"/>
</dbReference>
<proteinExistence type="predicted"/>
<sequence>MSDEQQSAKVRGMELYNQFKAISALPDLKHAAEGGDAEAQYYLGEAIRTNDKYMTAEAVSSYEAAALQGDIYSMIRLAGEKNDLCVVMKNCSKTRREPGEWGKMASDTASDRAAEGSAEAMYLKYRVTGDDKWLEKSAENGYVFSQYFLGIMYRQGHGHFLLPSRRAEAIEGLMKASAEGGYPKAMLEYGAILAEKNDYQGFRYWNKKAAEA</sequence>
<gene>
    <name evidence="1" type="ORF">C9I49_27950</name>
</gene>